<proteinExistence type="predicted"/>
<dbReference type="EMBL" id="BKCJ010285778">
    <property type="protein sequence ID" value="GEZ49470.1"/>
    <property type="molecule type" value="Genomic_DNA"/>
</dbReference>
<dbReference type="AlphaFoldDB" id="A0A699ILJ9"/>
<feature type="non-terminal residue" evidence="1">
    <location>
        <position position="1"/>
    </location>
</feature>
<protein>
    <recommendedName>
        <fullName evidence="2">NAC domain-containing protein</fullName>
    </recommendedName>
</protein>
<accession>A0A699ILJ9</accession>
<organism evidence="1">
    <name type="scientific">Tanacetum cinerariifolium</name>
    <name type="common">Dalmatian daisy</name>
    <name type="synonym">Chrysanthemum cinerariifolium</name>
    <dbReference type="NCBI Taxonomy" id="118510"/>
    <lineage>
        <taxon>Eukaryota</taxon>
        <taxon>Viridiplantae</taxon>
        <taxon>Streptophyta</taxon>
        <taxon>Embryophyta</taxon>
        <taxon>Tracheophyta</taxon>
        <taxon>Spermatophyta</taxon>
        <taxon>Magnoliopsida</taxon>
        <taxon>eudicotyledons</taxon>
        <taxon>Gunneridae</taxon>
        <taxon>Pentapetalae</taxon>
        <taxon>asterids</taxon>
        <taxon>campanulids</taxon>
        <taxon>Asterales</taxon>
        <taxon>Asteraceae</taxon>
        <taxon>Asteroideae</taxon>
        <taxon>Anthemideae</taxon>
        <taxon>Anthemidinae</taxon>
        <taxon>Tanacetum</taxon>
    </lineage>
</organism>
<evidence type="ECO:0000313" key="1">
    <source>
        <dbReference type="EMBL" id="GEZ49470.1"/>
    </source>
</evidence>
<reference evidence="1" key="1">
    <citation type="journal article" date="2019" name="Sci. Rep.">
        <title>Draft genome of Tanacetum cinerariifolium, the natural source of mosquito coil.</title>
        <authorList>
            <person name="Yamashiro T."/>
            <person name="Shiraishi A."/>
            <person name="Satake H."/>
            <person name="Nakayama K."/>
        </authorList>
    </citation>
    <scope>NUCLEOTIDE SEQUENCE</scope>
</reference>
<sequence>NRPAFYNNDEDKDEEFSIPMSEIYKSSLTTITLDLPITDSLIMEDEHLDTIPEMKSDKLIKSSVENLVPNPSESEGLSEDLSNIKSECDVPDYADFTTVSNPLFDADNNFSSSNDKSSSDEDGINEADFDHEEDIHLVERFLYDNSSPQPSEEFHSKNSNAIIESFSPSPIPIEDSDPFMAEIDLFLAYVGSIPSGIDSDYSNSEGDNLFLESFLHDDHIPLPDILDFSNVIQVFLPFFTYPVTSSILLSSRSEDTFFDLGISNCHFSSLEPGVSHRSVTFIKFNVIQTT</sequence>
<evidence type="ECO:0008006" key="2">
    <source>
        <dbReference type="Google" id="ProtNLM"/>
    </source>
</evidence>
<comment type="caution">
    <text evidence="1">The sequence shown here is derived from an EMBL/GenBank/DDBJ whole genome shotgun (WGS) entry which is preliminary data.</text>
</comment>
<gene>
    <name evidence="1" type="ORF">Tci_521443</name>
</gene>
<name>A0A699ILJ9_TANCI</name>